<proteinExistence type="predicted"/>
<keyword evidence="1" id="KW-0812">Transmembrane</keyword>
<feature type="transmembrane region" description="Helical" evidence="1">
    <location>
        <begin position="82"/>
        <end position="102"/>
    </location>
</feature>
<evidence type="ECO:0000256" key="1">
    <source>
        <dbReference type="SAM" id="Phobius"/>
    </source>
</evidence>
<keyword evidence="1" id="KW-1133">Transmembrane helix</keyword>
<organism evidence="2">
    <name type="scientific">marine sediment metagenome</name>
    <dbReference type="NCBI Taxonomy" id="412755"/>
    <lineage>
        <taxon>unclassified sequences</taxon>
        <taxon>metagenomes</taxon>
        <taxon>ecological metagenomes</taxon>
    </lineage>
</organism>
<name>X0WPG9_9ZZZZ</name>
<sequence>MKYITKFKLLIFLLIPICLNAQIENIPQDKVKHFIAGSIISGTTYTLSYKLQPDERFRLSMYTVTLTAFGKEIYDSYNGGEFSFTDIGCTLLIGCLTSIIIYKIHTRKKKTIYNEWLLSDEPLIEY</sequence>
<gene>
    <name evidence="2" type="ORF">S01H1_63058</name>
</gene>
<evidence type="ECO:0000313" key="2">
    <source>
        <dbReference type="EMBL" id="GAG32535.1"/>
    </source>
</evidence>
<accession>X0WPG9</accession>
<protein>
    <recommendedName>
        <fullName evidence="3">VanZ-like domain-containing protein</fullName>
    </recommendedName>
</protein>
<reference evidence="2" key="1">
    <citation type="journal article" date="2014" name="Front. Microbiol.">
        <title>High frequency of phylogenetically diverse reductive dehalogenase-homologous genes in deep subseafloor sedimentary metagenomes.</title>
        <authorList>
            <person name="Kawai M."/>
            <person name="Futagami T."/>
            <person name="Toyoda A."/>
            <person name="Takaki Y."/>
            <person name="Nishi S."/>
            <person name="Hori S."/>
            <person name="Arai W."/>
            <person name="Tsubouchi T."/>
            <person name="Morono Y."/>
            <person name="Uchiyama I."/>
            <person name="Ito T."/>
            <person name="Fujiyama A."/>
            <person name="Inagaki F."/>
            <person name="Takami H."/>
        </authorList>
    </citation>
    <scope>NUCLEOTIDE SEQUENCE</scope>
    <source>
        <strain evidence="2">Expedition CK06-06</strain>
    </source>
</reference>
<dbReference type="EMBL" id="BARS01041468">
    <property type="protein sequence ID" value="GAG32535.1"/>
    <property type="molecule type" value="Genomic_DNA"/>
</dbReference>
<comment type="caution">
    <text evidence="2">The sequence shown here is derived from an EMBL/GenBank/DDBJ whole genome shotgun (WGS) entry which is preliminary data.</text>
</comment>
<evidence type="ECO:0008006" key="3">
    <source>
        <dbReference type="Google" id="ProtNLM"/>
    </source>
</evidence>
<dbReference type="AlphaFoldDB" id="X0WPG9"/>
<keyword evidence="1" id="KW-0472">Membrane</keyword>